<keyword evidence="4 9" id="KW-0489">Methyltransferase</keyword>
<evidence type="ECO:0000256" key="4">
    <source>
        <dbReference type="ARBA" id="ARBA00022603"/>
    </source>
</evidence>
<dbReference type="STRING" id="53345.LIU_04215"/>
<dbReference type="Pfam" id="PF02870">
    <property type="entry name" value="Methyltransf_1N"/>
    <property type="match status" value="1"/>
</dbReference>
<dbReference type="EC" id="2.1.1.63" evidence="9"/>
<dbReference type="InterPro" id="IPR008332">
    <property type="entry name" value="MethylG_MeTrfase_N"/>
</dbReference>
<feature type="domain" description="Methylated-DNA-[protein]-cysteine S-methyltransferase DNA binding" evidence="10">
    <location>
        <begin position="68"/>
        <end position="150"/>
    </location>
</feature>
<evidence type="ECO:0000259" key="11">
    <source>
        <dbReference type="Pfam" id="PF02870"/>
    </source>
</evidence>
<evidence type="ECO:0000256" key="9">
    <source>
        <dbReference type="HAMAP-Rule" id="MF_00772"/>
    </source>
</evidence>
<gene>
    <name evidence="12" type="ORF">EA71_00587</name>
</gene>
<comment type="function">
    <text evidence="9">Involved in the cellular defense against the biological effects of O6-methylguanine (O6-MeG) and O4-methylthymine (O4-MeT) in DNA. Repairs the methylated nucleobase in DNA by stoichiometrically transferring the methyl group to a cysteine residue in the enzyme. This is a suicide reaction: the enzyme is irreversibly inactivated.</text>
</comment>
<dbReference type="NCBIfam" id="TIGR00589">
    <property type="entry name" value="ogt"/>
    <property type="match status" value="1"/>
</dbReference>
<dbReference type="SUPFAM" id="SSF46767">
    <property type="entry name" value="Methylated DNA-protein cysteine methyltransferase, C-terminal domain"/>
    <property type="match status" value="1"/>
</dbReference>
<keyword evidence="6 9" id="KW-0227">DNA damage</keyword>
<reference evidence="12 13" key="1">
    <citation type="submission" date="2015-06" db="EMBL/GenBank/DDBJ databases">
        <title>The Genome Sequence of Enterococcus durans 4EA1.</title>
        <authorList>
            <consortium name="The Broad Institute Genomics Platform"/>
            <consortium name="The Broad Institute Genome Sequencing Center for Infectious Disease"/>
            <person name="Earl A.M."/>
            <person name="Van Tyne D."/>
            <person name="Lebreton F."/>
            <person name="Saavedra J.T."/>
            <person name="Gilmore M.S."/>
            <person name="Manson Mcguire A."/>
            <person name="Clock S."/>
            <person name="Crupain M."/>
            <person name="Rangan U."/>
            <person name="Young S."/>
            <person name="Abouelleil A."/>
            <person name="Cao P."/>
            <person name="Chapman S.B."/>
            <person name="Griggs A."/>
            <person name="Priest M."/>
            <person name="Shea T."/>
            <person name="Wortman J."/>
            <person name="Nusbaum C."/>
            <person name="Birren B."/>
        </authorList>
    </citation>
    <scope>NUCLEOTIDE SEQUENCE [LARGE SCALE GENOMIC DNA]</scope>
    <source>
        <strain evidence="12 13">4EA1</strain>
    </source>
</reference>
<evidence type="ECO:0000313" key="13">
    <source>
        <dbReference type="Proteomes" id="UP000252797"/>
    </source>
</evidence>
<keyword evidence="3 9" id="KW-0963">Cytoplasm</keyword>
<evidence type="ECO:0000256" key="6">
    <source>
        <dbReference type="ARBA" id="ARBA00022763"/>
    </source>
</evidence>
<dbReference type="FunFam" id="1.10.10.10:FF:000214">
    <property type="entry name" value="Methylated-DNA--protein-cysteine methyltransferase"/>
    <property type="match status" value="1"/>
</dbReference>
<dbReference type="InterPro" id="IPR036388">
    <property type="entry name" value="WH-like_DNA-bd_sf"/>
</dbReference>
<organism evidence="12 13">
    <name type="scientific">Enterococcus durans</name>
    <dbReference type="NCBI Taxonomy" id="53345"/>
    <lineage>
        <taxon>Bacteria</taxon>
        <taxon>Bacillati</taxon>
        <taxon>Bacillota</taxon>
        <taxon>Bacilli</taxon>
        <taxon>Lactobacillales</taxon>
        <taxon>Enterococcaceae</taxon>
        <taxon>Enterococcus</taxon>
    </lineage>
</organism>
<dbReference type="Gene3D" id="1.10.10.10">
    <property type="entry name" value="Winged helix-like DNA-binding domain superfamily/Winged helix DNA-binding domain"/>
    <property type="match status" value="1"/>
</dbReference>
<comment type="catalytic activity">
    <reaction evidence="1 9">
        <text>a 4-O-methyl-thymidine in DNA + L-cysteinyl-[protein] = a thymidine in DNA + S-methyl-L-cysteinyl-[protein]</text>
        <dbReference type="Rhea" id="RHEA:53428"/>
        <dbReference type="Rhea" id="RHEA-COMP:10131"/>
        <dbReference type="Rhea" id="RHEA-COMP:10132"/>
        <dbReference type="Rhea" id="RHEA-COMP:13555"/>
        <dbReference type="Rhea" id="RHEA-COMP:13556"/>
        <dbReference type="ChEBI" id="CHEBI:29950"/>
        <dbReference type="ChEBI" id="CHEBI:82612"/>
        <dbReference type="ChEBI" id="CHEBI:137386"/>
        <dbReference type="ChEBI" id="CHEBI:137387"/>
        <dbReference type="EC" id="2.1.1.63"/>
    </reaction>
</comment>
<dbReference type="EMBL" id="LEPB01000001">
    <property type="protein sequence ID" value="RCA12379.1"/>
    <property type="molecule type" value="Genomic_DNA"/>
</dbReference>
<dbReference type="InterPro" id="IPR023546">
    <property type="entry name" value="MGMT"/>
</dbReference>
<dbReference type="SUPFAM" id="SSF53155">
    <property type="entry name" value="Methylated DNA-protein cysteine methyltransferase domain"/>
    <property type="match status" value="1"/>
</dbReference>
<keyword evidence="5 9" id="KW-0808">Transferase</keyword>
<keyword evidence="7 9" id="KW-0234">DNA repair</keyword>
<comment type="similarity">
    <text evidence="2 9">Belongs to the MGMT family.</text>
</comment>
<comment type="caution">
    <text evidence="12">The sequence shown here is derived from an EMBL/GenBank/DDBJ whole genome shotgun (WGS) entry which is preliminary data.</text>
</comment>
<dbReference type="HAMAP" id="MF_00772">
    <property type="entry name" value="OGT"/>
    <property type="match status" value="1"/>
</dbReference>
<dbReference type="InterPro" id="IPR036217">
    <property type="entry name" value="MethylDNA_cys_MeTrfase_DNAb"/>
</dbReference>
<dbReference type="GO" id="GO:0032259">
    <property type="term" value="P:methylation"/>
    <property type="evidence" value="ECO:0007669"/>
    <property type="project" value="UniProtKB-KW"/>
</dbReference>
<dbReference type="Pfam" id="PF01035">
    <property type="entry name" value="DNA_binding_1"/>
    <property type="match status" value="1"/>
</dbReference>
<evidence type="ECO:0000256" key="5">
    <source>
        <dbReference type="ARBA" id="ARBA00022679"/>
    </source>
</evidence>
<name>A0A367CIF0_9ENTE</name>
<dbReference type="PANTHER" id="PTHR10815:SF13">
    <property type="entry name" value="METHYLATED-DNA--PROTEIN-CYSTEINE METHYLTRANSFERASE"/>
    <property type="match status" value="1"/>
</dbReference>
<dbReference type="GO" id="GO:0003908">
    <property type="term" value="F:methylated-DNA-[protein]-cysteine S-methyltransferase activity"/>
    <property type="evidence" value="ECO:0007669"/>
    <property type="project" value="UniProtKB-UniRule"/>
</dbReference>
<dbReference type="InterPro" id="IPR036631">
    <property type="entry name" value="MGMT_N_sf"/>
</dbReference>
<dbReference type="RefSeq" id="WP_113845309.1">
    <property type="nucleotide sequence ID" value="NZ_CABGIZ010000001.1"/>
</dbReference>
<feature type="active site" description="Nucleophile; methyl group acceptor" evidence="9">
    <location>
        <position position="118"/>
    </location>
</feature>
<accession>A0A367CIF0</accession>
<proteinExistence type="inferred from homology"/>
<dbReference type="Gene3D" id="3.30.160.70">
    <property type="entry name" value="Methylated DNA-protein cysteine methyltransferase domain"/>
    <property type="match status" value="1"/>
</dbReference>
<dbReference type="PROSITE" id="PS00374">
    <property type="entry name" value="MGMT"/>
    <property type="match status" value="1"/>
</dbReference>
<dbReference type="InterPro" id="IPR014048">
    <property type="entry name" value="MethylDNA_cys_MeTrfase_DNA-bd"/>
</dbReference>
<evidence type="ECO:0000256" key="7">
    <source>
        <dbReference type="ARBA" id="ARBA00023204"/>
    </source>
</evidence>
<comment type="subcellular location">
    <subcellularLocation>
        <location evidence="9">Cytoplasm</location>
    </subcellularLocation>
</comment>
<dbReference type="AlphaFoldDB" id="A0A367CIF0"/>
<dbReference type="GO" id="GO:0005737">
    <property type="term" value="C:cytoplasm"/>
    <property type="evidence" value="ECO:0007669"/>
    <property type="project" value="UniProtKB-SubCell"/>
</dbReference>
<evidence type="ECO:0000256" key="2">
    <source>
        <dbReference type="ARBA" id="ARBA00008711"/>
    </source>
</evidence>
<dbReference type="GO" id="GO:0006307">
    <property type="term" value="P:DNA alkylation repair"/>
    <property type="evidence" value="ECO:0007669"/>
    <property type="project" value="UniProtKB-UniRule"/>
</dbReference>
<protein>
    <recommendedName>
        <fullName evidence="9">Methylated-DNA--protein-cysteine methyltransferase</fullName>
        <ecNumber evidence="9">2.1.1.63</ecNumber>
    </recommendedName>
    <alternativeName>
        <fullName evidence="9">6-O-methylguanine-DNA methyltransferase</fullName>
        <shortName evidence="9">MGMT</shortName>
    </alternativeName>
    <alternativeName>
        <fullName evidence="9">O-6-methylguanine-DNA-alkyltransferase</fullName>
    </alternativeName>
</protein>
<dbReference type="PANTHER" id="PTHR10815">
    <property type="entry name" value="METHYLATED-DNA--PROTEIN-CYSTEINE METHYLTRANSFERASE"/>
    <property type="match status" value="1"/>
</dbReference>
<evidence type="ECO:0000256" key="1">
    <source>
        <dbReference type="ARBA" id="ARBA00001286"/>
    </source>
</evidence>
<feature type="domain" description="Methylguanine DNA methyltransferase ribonuclease-like" evidence="11">
    <location>
        <begin position="3"/>
        <end position="62"/>
    </location>
</feature>
<dbReference type="CDD" id="cd06445">
    <property type="entry name" value="ATase"/>
    <property type="match status" value="1"/>
</dbReference>
<sequence>MKIKTTIGDVWLAADNSGLTAVSFQPIAEGQQANQEILLLGKNQILEYFGGQRQSFDVPLSINKGTIFQKKVWQALQAIPFGEIRTYKEVAIAVGSPKAVRAIGQANRTNPLPIVIPCHRVIGQNGQLTGYMGNTEEGIAIKRQLLVLEGYFSENEEGVSK</sequence>
<comment type="catalytic activity">
    <reaction evidence="8 9">
        <text>a 6-O-methyl-2'-deoxyguanosine in DNA + L-cysteinyl-[protein] = S-methyl-L-cysteinyl-[protein] + a 2'-deoxyguanosine in DNA</text>
        <dbReference type="Rhea" id="RHEA:24000"/>
        <dbReference type="Rhea" id="RHEA-COMP:10131"/>
        <dbReference type="Rhea" id="RHEA-COMP:10132"/>
        <dbReference type="Rhea" id="RHEA-COMP:11367"/>
        <dbReference type="Rhea" id="RHEA-COMP:11368"/>
        <dbReference type="ChEBI" id="CHEBI:29950"/>
        <dbReference type="ChEBI" id="CHEBI:82612"/>
        <dbReference type="ChEBI" id="CHEBI:85445"/>
        <dbReference type="ChEBI" id="CHEBI:85448"/>
        <dbReference type="EC" id="2.1.1.63"/>
    </reaction>
</comment>
<evidence type="ECO:0000313" key="12">
    <source>
        <dbReference type="EMBL" id="RCA12379.1"/>
    </source>
</evidence>
<evidence type="ECO:0000256" key="3">
    <source>
        <dbReference type="ARBA" id="ARBA00022490"/>
    </source>
</evidence>
<dbReference type="Proteomes" id="UP000252797">
    <property type="component" value="Unassembled WGS sequence"/>
</dbReference>
<evidence type="ECO:0000259" key="10">
    <source>
        <dbReference type="Pfam" id="PF01035"/>
    </source>
</evidence>
<comment type="miscellaneous">
    <text evidence="9">This enzyme catalyzes only one turnover and therefore is not strictly catalytic. According to one definition, an enzyme is a biocatalyst that acts repeatedly and over many reaction cycles.</text>
</comment>
<dbReference type="InterPro" id="IPR001497">
    <property type="entry name" value="MethylDNA_cys_MeTrfase_AS"/>
</dbReference>
<evidence type="ECO:0000256" key="8">
    <source>
        <dbReference type="ARBA" id="ARBA00049348"/>
    </source>
</evidence>